<organism evidence="2 3">
    <name type="scientific">Spinactinospora alkalitolerans</name>
    <dbReference type="NCBI Taxonomy" id="687207"/>
    <lineage>
        <taxon>Bacteria</taxon>
        <taxon>Bacillati</taxon>
        <taxon>Actinomycetota</taxon>
        <taxon>Actinomycetes</taxon>
        <taxon>Streptosporangiales</taxon>
        <taxon>Nocardiopsidaceae</taxon>
        <taxon>Spinactinospora</taxon>
    </lineage>
</organism>
<protein>
    <submittedName>
        <fullName evidence="2">RimJ/RimL family protein N-acetyltransferase</fullName>
    </submittedName>
</protein>
<dbReference type="AlphaFoldDB" id="A0A852TX05"/>
<evidence type="ECO:0000313" key="3">
    <source>
        <dbReference type="Proteomes" id="UP000589036"/>
    </source>
</evidence>
<evidence type="ECO:0000313" key="2">
    <source>
        <dbReference type="EMBL" id="NYE47422.1"/>
    </source>
</evidence>
<dbReference type="Proteomes" id="UP000589036">
    <property type="component" value="Unassembled WGS sequence"/>
</dbReference>
<dbReference type="Pfam" id="PF13302">
    <property type="entry name" value="Acetyltransf_3"/>
    <property type="match status" value="1"/>
</dbReference>
<comment type="caution">
    <text evidence="2">The sequence shown here is derived from an EMBL/GenBank/DDBJ whole genome shotgun (WGS) entry which is preliminary data.</text>
</comment>
<sequence length="179" mass="19187">MAMRPRGGRYSAKVVAEPVRTERLVLEPLRVEHAEEMARALSDPALYTHIGGAPPSPAGLRSRYERLVAGSGEPGVSWCNWVIRDGAGTAVGTVQATIGPIPGGLGAVIAWMVGTPWQRRGTATEAVRALIDWLHERGVHPVTAHIHPDNTASAALARACGLHRTDRWADGELVWTEAP</sequence>
<gene>
    <name evidence="2" type="ORF">HDA32_002542</name>
</gene>
<dbReference type="PANTHER" id="PTHR43792">
    <property type="entry name" value="GNAT FAMILY, PUTATIVE (AFU_ORTHOLOGUE AFUA_3G00765)-RELATED-RELATED"/>
    <property type="match status" value="1"/>
</dbReference>
<reference evidence="2 3" key="1">
    <citation type="submission" date="2020-07" db="EMBL/GenBank/DDBJ databases">
        <title>Sequencing the genomes of 1000 actinobacteria strains.</title>
        <authorList>
            <person name="Klenk H.-P."/>
        </authorList>
    </citation>
    <scope>NUCLEOTIDE SEQUENCE [LARGE SCALE GENOMIC DNA]</scope>
    <source>
        <strain evidence="2 3">CXB654</strain>
    </source>
</reference>
<dbReference type="SUPFAM" id="SSF55729">
    <property type="entry name" value="Acyl-CoA N-acyltransferases (Nat)"/>
    <property type="match status" value="1"/>
</dbReference>
<feature type="domain" description="N-acetyltransferase" evidence="1">
    <location>
        <begin position="24"/>
        <end position="179"/>
    </location>
</feature>
<keyword evidence="3" id="KW-1185">Reference proteome</keyword>
<dbReference type="InterPro" id="IPR016181">
    <property type="entry name" value="Acyl_CoA_acyltransferase"/>
</dbReference>
<accession>A0A852TX05</accession>
<dbReference type="EMBL" id="JACCCC010000001">
    <property type="protein sequence ID" value="NYE47422.1"/>
    <property type="molecule type" value="Genomic_DNA"/>
</dbReference>
<evidence type="ECO:0000259" key="1">
    <source>
        <dbReference type="PROSITE" id="PS51186"/>
    </source>
</evidence>
<dbReference type="GO" id="GO:0016747">
    <property type="term" value="F:acyltransferase activity, transferring groups other than amino-acyl groups"/>
    <property type="evidence" value="ECO:0007669"/>
    <property type="project" value="InterPro"/>
</dbReference>
<dbReference type="InterPro" id="IPR051531">
    <property type="entry name" value="N-acetyltransferase"/>
</dbReference>
<dbReference type="CDD" id="cd04301">
    <property type="entry name" value="NAT_SF"/>
    <property type="match status" value="1"/>
</dbReference>
<dbReference type="PROSITE" id="PS51186">
    <property type="entry name" value="GNAT"/>
    <property type="match status" value="1"/>
</dbReference>
<dbReference type="InterPro" id="IPR000182">
    <property type="entry name" value="GNAT_dom"/>
</dbReference>
<proteinExistence type="predicted"/>
<name>A0A852TX05_9ACTN</name>
<dbReference type="RefSeq" id="WP_246334319.1">
    <property type="nucleotide sequence ID" value="NZ_BAAAYY010000015.1"/>
</dbReference>
<keyword evidence="2" id="KW-0808">Transferase</keyword>
<dbReference type="Gene3D" id="3.40.630.30">
    <property type="match status" value="1"/>
</dbReference>